<dbReference type="Proteomes" id="UP001500064">
    <property type="component" value="Unassembled WGS sequence"/>
</dbReference>
<dbReference type="RefSeq" id="WP_346108809.1">
    <property type="nucleotide sequence ID" value="NZ_BAAAMU010000040.1"/>
</dbReference>
<dbReference type="SUPFAM" id="SSF50475">
    <property type="entry name" value="FMN-binding split barrel"/>
    <property type="match status" value="1"/>
</dbReference>
<evidence type="ECO:0000256" key="1">
    <source>
        <dbReference type="ARBA" id="ARBA00023002"/>
    </source>
</evidence>
<dbReference type="InterPro" id="IPR052019">
    <property type="entry name" value="F420H2_bilvrd_red/Heme_oxyg"/>
</dbReference>
<evidence type="ECO:0000259" key="2">
    <source>
        <dbReference type="Pfam" id="PF01243"/>
    </source>
</evidence>
<feature type="domain" description="Pyridoxamine 5'-phosphate oxidase N-terminal" evidence="2">
    <location>
        <begin position="5"/>
        <end position="127"/>
    </location>
</feature>
<dbReference type="PANTHER" id="PTHR35176:SF2">
    <property type="entry name" value="F420H(2)-DEPENDENT REDUCTASE RV1155"/>
    <property type="match status" value="1"/>
</dbReference>
<dbReference type="InterPro" id="IPR011576">
    <property type="entry name" value="Pyridox_Oxase_N"/>
</dbReference>
<accession>A0ABN2FII0</accession>
<dbReference type="Pfam" id="PF01243">
    <property type="entry name" value="PNPOx_N"/>
    <property type="match status" value="1"/>
</dbReference>
<protein>
    <submittedName>
        <fullName evidence="3">TIGR03618 family F420-dependent PPOX class oxidoreductase</fullName>
    </submittedName>
</protein>
<dbReference type="Gene3D" id="2.30.110.10">
    <property type="entry name" value="Electron Transport, Fmn-binding Protein, Chain A"/>
    <property type="match status" value="1"/>
</dbReference>
<name>A0ABN2FII0_9ACTN</name>
<dbReference type="InterPro" id="IPR019920">
    <property type="entry name" value="F420-binding_dom_put"/>
</dbReference>
<dbReference type="NCBIfam" id="TIGR03618">
    <property type="entry name" value="Rv1155_F420"/>
    <property type="match status" value="1"/>
</dbReference>
<gene>
    <name evidence="3" type="ORF">GCM10009733_052100</name>
</gene>
<keyword evidence="1" id="KW-0560">Oxidoreductase</keyword>
<sequence length="135" mass="15353">MDIDKALGFLRDNHRAVLLTRHRDGRPQMSPVTAGVQDGHIVISTRETAAKVRNARRDSQVSLCVFTDRFFGDWIQVDGTAEIVSLPEAMEPLVTYYRDISGEHPDWDDYRAAMVRDRRVIMRVTPVHAGPDRHG</sequence>
<dbReference type="EMBL" id="BAAAMU010000040">
    <property type="protein sequence ID" value="GAA1648524.1"/>
    <property type="molecule type" value="Genomic_DNA"/>
</dbReference>
<keyword evidence="4" id="KW-1185">Reference proteome</keyword>
<evidence type="ECO:0000313" key="3">
    <source>
        <dbReference type="EMBL" id="GAA1648524.1"/>
    </source>
</evidence>
<dbReference type="PANTHER" id="PTHR35176">
    <property type="entry name" value="HEME OXYGENASE HI_0854-RELATED"/>
    <property type="match status" value="1"/>
</dbReference>
<organism evidence="3 4">
    <name type="scientific">Nonomuraea maheshkhaliensis</name>
    <dbReference type="NCBI Taxonomy" id="419590"/>
    <lineage>
        <taxon>Bacteria</taxon>
        <taxon>Bacillati</taxon>
        <taxon>Actinomycetota</taxon>
        <taxon>Actinomycetes</taxon>
        <taxon>Streptosporangiales</taxon>
        <taxon>Streptosporangiaceae</taxon>
        <taxon>Nonomuraea</taxon>
    </lineage>
</organism>
<dbReference type="InterPro" id="IPR012349">
    <property type="entry name" value="Split_barrel_FMN-bd"/>
</dbReference>
<evidence type="ECO:0000313" key="4">
    <source>
        <dbReference type="Proteomes" id="UP001500064"/>
    </source>
</evidence>
<reference evidence="3 4" key="1">
    <citation type="journal article" date="2019" name="Int. J. Syst. Evol. Microbiol.">
        <title>The Global Catalogue of Microorganisms (GCM) 10K type strain sequencing project: providing services to taxonomists for standard genome sequencing and annotation.</title>
        <authorList>
            <consortium name="The Broad Institute Genomics Platform"/>
            <consortium name="The Broad Institute Genome Sequencing Center for Infectious Disease"/>
            <person name="Wu L."/>
            <person name="Ma J."/>
        </authorList>
    </citation>
    <scope>NUCLEOTIDE SEQUENCE [LARGE SCALE GENOMIC DNA]</scope>
    <source>
        <strain evidence="3 4">JCM 13929</strain>
    </source>
</reference>
<proteinExistence type="predicted"/>
<comment type="caution">
    <text evidence="3">The sequence shown here is derived from an EMBL/GenBank/DDBJ whole genome shotgun (WGS) entry which is preliminary data.</text>
</comment>